<accession>A0A512HII5</accession>
<keyword evidence="1" id="KW-1133">Transmembrane helix</keyword>
<keyword evidence="4" id="KW-1185">Reference proteome</keyword>
<dbReference type="AlphaFoldDB" id="A0A512HII5"/>
<dbReference type="InterPro" id="IPR001173">
    <property type="entry name" value="Glyco_trans_2-like"/>
</dbReference>
<evidence type="ECO:0000313" key="4">
    <source>
        <dbReference type="Proteomes" id="UP000321717"/>
    </source>
</evidence>
<keyword evidence="1" id="KW-0472">Membrane</keyword>
<proteinExistence type="predicted"/>
<gene>
    <name evidence="3" type="primary">exoM</name>
    <name evidence="3" type="ORF">RNA01_21930</name>
</gene>
<sequence>MESVVVAIASLGRPSLAETVRSLAAVVPGEGRCLSVLVADDSRDGAATQLVAGLELPGLEVVCIPVAAGNISAARNALLDGVKSDWLVFIDDDEWVEPDWLERLFDCQREYQADVVIGPVFPAYPSHTPDWLVRANALYADWGHRGKRLQTGRGGNTLVHMPFFRKHGLRFDPALGQSGGEDTAFFAEAAHLGAVIVATDDAIVHEVVPDTRLNPRYILQRALRSGQSYGISRKAKKSGPLWSLLFGANAAAKCVIAAVLATIYRPLDRGRSFRMQQKFALNLGKLRAVFNLPLAQLYSRPD</sequence>
<dbReference type="Proteomes" id="UP000321717">
    <property type="component" value="Unassembled WGS sequence"/>
</dbReference>
<dbReference type="CDD" id="cd00761">
    <property type="entry name" value="Glyco_tranf_GTA_type"/>
    <property type="match status" value="1"/>
</dbReference>
<evidence type="ECO:0000259" key="2">
    <source>
        <dbReference type="Pfam" id="PF00535"/>
    </source>
</evidence>
<feature type="domain" description="Glycosyltransferase 2-like" evidence="2">
    <location>
        <begin position="13"/>
        <end position="164"/>
    </location>
</feature>
<feature type="transmembrane region" description="Helical" evidence="1">
    <location>
        <begin position="241"/>
        <end position="264"/>
    </location>
</feature>
<reference evidence="3 4" key="1">
    <citation type="submission" date="2019-07" db="EMBL/GenBank/DDBJ databases">
        <title>Whole genome shotgun sequence of Rhizobium naphthalenivorans NBRC 107585.</title>
        <authorList>
            <person name="Hosoyama A."/>
            <person name="Uohara A."/>
            <person name="Ohji S."/>
            <person name="Ichikawa N."/>
        </authorList>
    </citation>
    <scope>NUCLEOTIDE SEQUENCE [LARGE SCALE GENOMIC DNA]</scope>
    <source>
        <strain evidence="3 4">NBRC 107585</strain>
    </source>
</reference>
<dbReference type="InterPro" id="IPR029044">
    <property type="entry name" value="Nucleotide-diphossugar_trans"/>
</dbReference>
<protein>
    <submittedName>
        <fullName evidence="3">Succinoglycan biosynthesis protein ExoM</fullName>
    </submittedName>
</protein>
<dbReference type="Gene3D" id="3.90.550.10">
    <property type="entry name" value="Spore Coat Polysaccharide Biosynthesis Protein SpsA, Chain A"/>
    <property type="match status" value="1"/>
</dbReference>
<evidence type="ECO:0000256" key="1">
    <source>
        <dbReference type="SAM" id="Phobius"/>
    </source>
</evidence>
<evidence type="ECO:0000313" key="3">
    <source>
        <dbReference type="EMBL" id="GEO85261.1"/>
    </source>
</evidence>
<organism evidence="3 4">
    <name type="scientific">Ciceribacter naphthalenivorans</name>
    <dbReference type="NCBI Taxonomy" id="1118451"/>
    <lineage>
        <taxon>Bacteria</taxon>
        <taxon>Pseudomonadati</taxon>
        <taxon>Pseudomonadota</taxon>
        <taxon>Alphaproteobacteria</taxon>
        <taxon>Hyphomicrobiales</taxon>
        <taxon>Rhizobiaceae</taxon>
        <taxon>Ciceribacter</taxon>
    </lineage>
</organism>
<dbReference type="PANTHER" id="PTHR43685:SF11">
    <property type="entry name" value="GLYCOSYLTRANSFERASE TAGX-RELATED"/>
    <property type="match status" value="1"/>
</dbReference>
<keyword evidence="1" id="KW-0812">Transmembrane</keyword>
<comment type="caution">
    <text evidence="3">The sequence shown here is derived from an EMBL/GenBank/DDBJ whole genome shotgun (WGS) entry which is preliminary data.</text>
</comment>
<dbReference type="EMBL" id="BJZP01000009">
    <property type="protein sequence ID" value="GEO85261.1"/>
    <property type="molecule type" value="Genomic_DNA"/>
</dbReference>
<dbReference type="PANTHER" id="PTHR43685">
    <property type="entry name" value="GLYCOSYLTRANSFERASE"/>
    <property type="match status" value="1"/>
</dbReference>
<dbReference type="InterPro" id="IPR050834">
    <property type="entry name" value="Glycosyltransf_2"/>
</dbReference>
<dbReference type="SUPFAM" id="SSF53448">
    <property type="entry name" value="Nucleotide-diphospho-sugar transferases"/>
    <property type="match status" value="1"/>
</dbReference>
<name>A0A512HII5_9HYPH</name>
<dbReference type="Pfam" id="PF00535">
    <property type="entry name" value="Glycos_transf_2"/>
    <property type="match status" value="1"/>
</dbReference>